<dbReference type="RefSeq" id="WP_124803097.1">
    <property type="nucleotide sequence ID" value="NZ_CP034160.1"/>
</dbReference>
<dbReference type="OrthoDB" id="9974707at2"/>
<evidence type="ECO:0000313" key="5">
    <source>
        <dbReference type="Proteomes" id="UP000281810"/>
    </source>
</evidence>
<feature type="compositionally biased region" description="Basic and acidic residues" evidence="1">
    <location>
        <begin position="28"/>
        <end position="42"/>
    </location>
</feature>
<dbReference type="AlphaFoldDB" id="A0A3G8ZDT6"/>
<evidence type="ECO:0000313" key="2">
    <source>
        <dbReference type="EMBL" id="AZI40553.1"/>
    </source>
</evidence>
<dbReference type="Proteomes" id="UP000281810">
    <property type="component" value="Chromosome"/>
</dbReference>
<reference evidence="4" key="2">
    <citation type="submission" date="2018-11" db="EMBL/GenBank/DDBJ databases">
        <title>Proposal to divide the Flavobacteriaceae and reorganize its genera based on Amino Acid Identity values calculated from whole genome sequences.</title>
        <authorList>
            <person name="Nicholson A.C."/>
            <person name="Gulvik C.A."/>
            <person name="Whitney A.M."/>
            <person name="Sheth M."/>
            <person name="Batra D."/>
            <person name="Pryor J."/>
            <person name="Bernardet J.-F."/>
            <person name="Hugo C."/>
            <person name="Kampfer P."/>
            <person name="Newman J.D."/>
            <person name="McQuiston J.R."/>
        </authorList>
    </citation>
    <scope>NUCLEOTIDE SEQUENCE [LARGE SCALE GENOMIC DNA]</scope>
    <source>
        <strain evidence="4">H6466</strain>
    </source>
</reference>
<feature type="region of interest" description="Disordered" evidence="1">
    <location>
        <begin position="28"/>
        <end position="57"/>
    </location>
</feature>
<dbReference type="Proteomes" id="UP000272316">
    <property type="component" value="Chromosome"/>
</dbReference>
<accession>A0A3G8ZDT6</accession>
<dbReference type="EMBL" id="CP034160">
    <property type="protein sequence ID" value="AZI54777.1"/>
    <property type="molecule type" value="Genomic_DNA"/>
</dbReference>
<sequence length="99" mass="11469">MMENKSEKSWAKTMLELDLKMQSGAIWTDEKSQLQKEQKSDPADENPFPINESDDDGVYYDLGNGTRINMDNIDLPHILKPDPVYYNGHEIIDRIQILK</sequence>
<proteinExistence type="predicted"/>
<gene>
    <name evidence="2" type="ORF">EIB74_11555</name>
    <name evidence="3" type="ORF">EIB75_05720</name>
</gene>
<organism evidence="3 4">
    <name type="scientific">Epilithonimonas vandammei</name>
    <dbReference type="NCBI Taxonomy" id="2487072"/>
    <lineage>
        <taxon>Bacteria</taxon>
        <taxon>Pseudomonadati</taxon>
        <taxon>Bacteroidota</taxon>
        <taxon>Flavobacteriia</taxon>
        <taxon>Flavobacteriales</taxon>
        <taxon>Weeksellaceae</taxon>
        <taxon>Chryseobacterium group</taxon>
        <taxon>Epilithonimonas</taxon>
    </lineage>
</organism>
<evidence type="ECO:0000313" key="3">
    <source>
        <dbReference type="EMBL" id="AZI54777.1"/>
    </source>
</evidence>
<dbReference type="KEGG" id="eva:EIB75_05720"/>
<evidence type="ECO:0000313" key="4">
    <source>
        <dbReference type="Proteomes" id="UP000272316"/>
    </source>
</evidence>
<evidence type="ECO:0000256" key="1">
    <source>
        <dbReference type="SAM" id="MobiDB-lite"/>
    </source>
</evidence>
<name>A0A3G8ZDT6_9FLAO</name>
<accession>A0A3G8Y6M1</accession>
<keyword evidence="5" id="KW-1185">Reference proteome</keyword>
<dbReference type="EMBL" id="CP034161">
    <property type="protein sequence ID" value="AZI40553.1"/>
    <property type="molecule type" value="Genomic_DNA"/>
</dbReference>
<reference evidence="5" key="3">
    <citation type="submission" date="2018-11" db="EMBL/GenBank/DDBJ databases">
        <title>Proposal to divide the Flavobacteriaceae and reorganize its genera based on Amino Acid Identity values calculated from whole genome sequences.</title>
        <authorList>
            <person name="Nicholson A.C."/>
            <person name="Gulvik C.A."/>
            <person name="Whitney A.M."/>
            <person name="Humrighouse B.W."/>
            <person name="Bell M."/>
            <person name="Holmes B."/>
            <person name="Steigerwalt A.B."/>
            <person name="Villarma A."/>
            <person name="Sheth M."/>
            <person name="Batra D."/>
            <person name="Pryor J."/>
            <person name="Bernardet J.-F."/>
            <person name="Hugo C."/>
            <person name="Kampfer P."/>
            <person name="Newman J.D."/>
            <person name="McQuiston J.R."/>
        </authorList>
    </citation>
    <scope>NUCLEOTIDE SEQUENCE [LARGE SCALE GENOMIC DNA]</scope>
    <source>
        <strain evidence="5">F5649</strain>
    </source>
</reference>
<protein>
    <submittedName>
        <fullName evidence="3">Uncharacterized protein</fullName>
    </submittedName>
</protein>
<reference evidence="3" key="1">
    <citation type="submission" date="2018-11" db="EMBL/GenBank/DDBJ databases">
        <title>Proposal to divide the Flavobacteriaceae and reorganize its genera based on Amino Acid Identity values calculated from whole genome sequences.</title>
        <authorList>
            <person name="Nicholson A.C."/>
            <person name="Gulvik C.A."/>
            <person name="Whitney A.M."/>
            <person name="Humrighouse B.W."/>
            <person name="Bell M."/>
            <person name="Holmes B."/>
            <person name="Steigerwalt A."/>
            <person name="Villarma A."/>
            <person name="Sheth M."/>
            <person name="Batra D."/>
            <person name="Pryor J."/>
            <person name="Bernardet J.-F."/>
            <person name="Hugo C."/>
            <person name="Kampfer P."/>
            <person name="Newman J."/>
            <person name="Mcquiston J.R."/>
        </authorList>
    </citation>
    <scope>NUCLEOTIDE SEQUENCE [LARGE SCALE GENOMIC DNA]</scope>
    <source>
        <strain evidence="2">F5649</strain>
        <strain evidence="3">H6466</strain>
    </source>
</reference>